<dbReference type="Gene3D" id="3.20.20.450">
    <property type="entry name" value="EAL domain"/>
    <property type="match status" value="1"/>
</dbReference>
<dbReference type="PANTHER" id="PTHR33121">
    <property type="entry name" value="CYCLIC DI-GMP PHOSPHODIESTERASE PDEF"/>
    <property type="match status" value="1"/>
</dbReference>
<dbReference type="Gene3D" id="3.40.50.2300">
    <property type="match status" value="1"/>
</dbReference>
<dbReference type="PANTHER" id="PTHR33121:SF79">
    <property type="entry name" value="CYCLIC DI-GMP PHOSPHODIESTERASE PDED-RELATED"/>
    <property type="match status" value="1"/>
</dbReference>
<evidence type="ECO:0000259" key="3">
    <source>
        <dbReference type="PROSITE" id="PS50883"/>
    </source>
</evidence>
<feature type="domain" description="EAL" evidence="3">
    <location>
        <begin position="149"/>
        <end position="402"/>
    </location>
</feature>
<evidence type="ECO:0000259" key="2">
    <source>
        <dbReference type="PROSITE" id="PS50110"/>
    </source>
</evidence>
<dbReference type="CDD" id="cd01948">
    <property type="entry name" value="EAL"/>
    <property type="match status" value="1"/>
</dbReference>
<dbReference type="PROSITE" id="PS50110">
    <property type="entry name" value="RESPONSE_REGULATORY"/>
    <property type="match status" value="1"/>
</dbReference>
<organism evidence="4 5">
    <name type="scientific">Chitiniphilus purpureus</name>
    <dbReference type="NCBI Taxonomy" id="2981137"/>
    <lineage>
        <taxon>Bacteria</taxon>
        <taxon>Pseudomonadati</taxon>
        <taxon>Pseudomonadota</taxon>
        <taxon>Betaproteobacteria</taxon>
        <taxon>Neisseriales</taxon>
        <taxon>Chitinibacteraceae</taxon>
        <taxon>Chitiniphilus</taxon>
    </lineage>
</organism>
<proteinExistence type="predicted"/>
<dbReference type="SMART" id="SM00052">
    <property type="entry name" value="EAL"/>
    <property type="match status" value="1"/>
</dbReference>
<dbReference type="PROSITE" id="PS50883">
    <property type="entry name" value="EAL"/>
    <property type="match status" value="1"/>
</dbReference>
<name>A0ABY6DPN4_9NEIS</name>
<keyword evidence="1" id="KW-0597">Phosphoprotein</keyword>
<dbReference type="InterPro" id="IPR011006">
    <property type="entry name" value="CheY-like_superfamily"/>
</dbReference>
<feature type="domain" description="Response regulatory" evidence="2">
    <location>
        <begin position="14"/>
        <end position="136"/>
    </location>
</feature>
<dbReference type="SMART" id="SM00448">
    <property type="entry name" value="REC"/>
    <property type="match status" value="1"/>
</dbReference>
<dbReference type="RefSeq" id="WP_263125793.1">
    <property type="nucleotide sequence ID" value="NZ_CP106753.1"/>
</dbReference>
<dbReference type="SUPFAM" id="SSF52172">
    <property type="entry name" value="CheY-like"/>
    <property type="match status" value="1"/>
</dbReference>
<dbReference type="EMBL" id="CP106753">
    <property type="protein sequence ID" value="UXY16334.1"/>
    <property type="molecule type" value="Genomic_DNA"/>
</dbReference>
<evidence type="ECO:0000256" key="1">
    <source>
        <dbReference type="PROSITE-ProRule" id="PRU00169"/>
    </source>
</evidence>
<reference evidence="4" key="1">
    <citation type="submission" date="2022-10" db="EMBL/GenBank/DDBJ databases">
        <title>Chitiniphilus purpureus sp. nov., a novel chitin-degrading bacterium isolated from crawfish pond sediment.</title>
        <authorList>
            <person name="Li K."/>
        </authorList>
    </citation>
    <scope>NUCLEOTIDE SEQUENCE</scope>
    <source>
        <strain evidence="4">CD1</strain>
    </source>
</reference>
<dbReference type="SUPFAM" id="SSF141868">
    <property type="entry name" value="EAL domain-like"/>
    <property type="match status" value="1"/>
</dbReference>
<evidence type="ECO:0000313" key="4">
    <source>
        <dbReference type="EMBL" id="UXY16334.1"/>
    </source>
</evidence>
<feature type="modified residue" description="4-aspartylphosphate" evidence="1">
    <location>
        <position position="66"/>
    </location>
</feature>
<dbReference type="InterPro" id="IPR001633">
    <property type="entry name" value="EAL_dom"/>
</dbReference>
<accession>A0ABY6DPN4</accession>
<protein>
    <submittedName>
        <fullName evidence="4">EAL domain-containing response regulator</fullName>
    </submittedName>
</protein>
<dbReference type="Pfam" id="PF00563">
    <property type="entry name" value="EAL"/>
    <property type="match status" value="1"/>
</dbReference>
<dbReference type="InterPro" id="IPR050706">
    <property type="entry name" value="Cyclic-di-GMP_PDE-like"/>
</dbReference>
<keyword evidence="5" id="KW-1185">Reference proteome</keyword>
<dbReference type="InterPro" id="IPR035919">
    <property type="entry name" value="EAL_sf"/>
</dbReference>
<evidence type="ECO:0000313" key="5">
    <source>
        <dbReference type="Proteomes" id="UP001061302"/>
    </source>
</evidence>
<dbReference type="InterPro" id="IPR001789">
    <property type="entry name" value="Sig_transdc_resp-reg_receiver"/>
</dbReference>
<gene>
    <name evidence="4" type="ORF">N8I74_04765</name>
</gene>
<sequence length="422" mass="46463">MTPDPQFPPLSIESVLVVDDSRAQRQYAVQLCRVLGIPVIHEAGNGVEALELLTQLPKRPSLMLVDLEMPSMDGIELIQALKHRGEEIALVVVSSRESALIDSVQTMSHALGLQVLAALQKPLNLPQLSAALQRYGQPRSLRHPAPVQPRLGVAELHEGLRQGQITPYFQPKVDVRTGVIKGVEALARWMHPTLGVILPDHFVPTAEQGGLIQELTTTMAEQACAQAARWNAHGLRLSIAINLSPRLFDSEAFVGYAADLMARHALQSEQVVWEITESSVVANLGAALGTLARLRLKGFGLSIDDYGTGFSSMQQLARIPFTELKIDRTFVSGANERHQLRVILQSALEMANRLNLVTVAEGVELLDDWRLLQDFGCTLGQGFLVARPMTGDELPIWLRRHSQHLRALREGHLHRKPTGPAH</sequence>
<dbReference type="Pfam" id="PF00072">
    <property type="entry name" value="Response_reg"/>
    <property type="match status" value="1"/>
</dbReference>
<dbReference type="Proteomes" id="UP001061302">
    <property type="component" value="Chromosome"/>
</dbReference>